<name>A0A9J6BX90_POLVA</name>
<protein>
    <recommendedName>
        <fullName evidence="3">DUF243 domain-containing protein</fullName>
    </recommendedName>
</protein>
<dbReference type="PANTHER" id="PTHR31927">
    <property type="entry name" value="FI07246P-RELATED-RELATED"/>
    <property type="match status" value="1"/>
</dbReference>
<dbReference type="SMART" id="SM00690">
    <property type="entry name" value="DM5"/>
    <property type="match status" value="1"/>
</dbReference>
<dbReference type="GO" id="GO:0040003">
    <property type="term" value="P:chitin-based cuticle development"/>
    <property type="evidence" value="ECO:0007669"/>
    <property type="project" value="TreeGrafter"/>
</dbReference>
<evidence type="ECO:0000313" key="5">
    <source>
        <dbReference type="Proteomes" id="UP001107558"/>
    </source>
</evidence>
<feature type="domain" description="DUF243" evidence="3">
    <location>
        <begin position="92"/>
        <end position="192"/>
    </location>
</feature>
<dbReference type="GO" id="GO:0062129">
    <property type="term" value="C:chitin-based extracellular matrix"/>
    <property type="evidence" value="ECO:0007669"/>
    <property type="project" value="TreeGrafter"/>
</dbReference>
<dbReference type="Proteomes" id="UP001107558">
    <property type="component" value="Chromosome 3"/>
</dbReference>
<dbReference type="EMBL" id="JADBJN010000003">
    <property type="protein sequence ID" value="KAG5674141.1"/>
    <property type="molecule type" value="Genomic_DNA"/>
</dbReference>
<feature type="region of interest" description="Disordered" evidence="1">
    <location>
        <begin position="216"/>
        <end position="264"/>
    </location>
</feature>
<feature type="signal peptide" evidence="2">
    <location>
        <begin position="1"/>
        <end position="15"/>
    </location>
</feature>
<evidence type="ECO:0000313" key="4">
    <source>
        <dbReference type="EMBL" id="KAG5674141.1"/>
    </source>
</evidence>
<feature type="chain" id="PRO_5039888748" description="DUF243 domain-containing protein" evidence="2">
    <location>
        <begin position="16"/>
        <end position="264"/>
    </location>
</feature>
<dbReference type="OrthoDB" id="6376010at2759"/>
<evidence type="ECO:0000259" key="3">
    <source>
        <dbReference type="SMART" id="SM00690"/>
    </source>
</evidence>
<sequence length="264" mass="26109">MRAFVLFAVLAVAVARPEAPGGYNYNRPSAGGYSGASQGGYVNGGYQSGGVSGGAQSFGGGFNGASSSGAGFSSGGGFGGSSVAGFGGQQQTIVQKHIYVHVPPPEEEAAVAHQQQQLAAPRKHYKIIFIKAPSAPSITQQIAAAQAQNEEKTLIYVLVKKPEDLAAGPGPAPVPQLPVSKPEVYFIKYKTQKDSSSAGASAGSFGGASSGFGGSDFSSSGGSSSGGSGFGASTSGGSFGSGSGGVTDFHVSNPASSYGAPHKK</sequence>
<proteinExistence type="predicted"/>
<organism evidence="4 5">
    <name type="scientific">Polypedilum vanderplanki</name>
    <name type="common">Sleeping chironomid midge</name>
    <dbReference type="NCBI Taxonomy" id="319348"/>
    <lineage>
        <taxon>Eukaryota</taxon>
        <taxon>Metazoa</taxon>
        <taxon>Ecdysozoa</taxon>
        <taxon>Arthropoda</taxon>
        <taxon>Hexapoda</taxon>
        <taxon>Insecta</taxon>
        <taxon>Pterygota</taxon>
        <taxon>Neoptera</taxon>
        <taxon>Endopterygota</taxon>
        <taxon>Diptera</taxon>
        <taxon>Nematocera</taxon>
        <taxon>Chironomoidea</taxon>
        <taxon>Chironomidae</taxon>
        <taxon>Chironominae</taxon>
        <taxon>Polypedilum</taxon>
        <taxon>Polypedilum</taxon>
    </lineage>
</organism>
<gene>
    <name evidence="4" type="ORF">PVAND_004126</name>
</gene>
<evidence type="ECO:0000256" key="1">
    <source>
        <dbReference type="SAM" id="MobiDB-lite"/>
    </source>
</evidence>
<comment type="caution">
    <text evidence="4">The sequence shown here is derived from an EMBL/GenBank/DDBJ whole genome shotgun (WGS) entry which is preliminary data.</text>
</comment>
<reference evidence="4" key="1">
    <citation type="submission" date="2021-03" db="EMBL/GenBank/DDBJ databases">
        <title>Chromosome level genome of the anhydrobiotic midge Polypedilum vanderplanki.</title>
        <authorList>
            <person name="Yoshida Y."/>
            <person name="Kikawada T."/>
            <person name="Gusev O."/>
        </authorList>
    </citation>
    <scope>NUCLEOTIDE SEQUENCE</scope>
    <source>
        <strain evidence="4">NIAS01</strain>
        <tissue evidence="4">Whole body or cell culture</tissue>
    </source>
</reference>
<dbReference type="Pfam" id="PF03103">
    <property type="entry name" value="DUF243"/>
    <property type="match status" value="1"/>
</dbReference>
<keyword evidence="5" id="KW-1185">Reference proteome</keyword>
<keyword evidence="2" id="KW-0732">Signal</keyword>
<dbReference type="GO" id="GO:0008010">
    <property type="term" value="F:structural constituent of chitin-based larval cuticle"/>
    <property type="evidence" value="ECO:0007669"/>
    <property type="project" value="TreeGrafter"/>
</dbReference>
<dbReference type="InterPro" id="IPR004145">
    <property type="entry name" value="DUF243"/>
</dbReference>
<evidence type="ECO:0000256" key="2">
    <source>
        <dbReference type="SAM" id="SignalP"/>
    </source>
</evidence>
<accession>A0A9J6BX90</accession>
<dbReference type="AlphaFoldDB" id="A0A9J6BX90"/>